<reference evidence="1 2" key="1">
    <citation type="journal article" date="2022" name="G3 (Bethesda)">
        <title>Whole-genome sequence and methylome profiling of the almond [Prunus dulcis (Mill.) D.A. Webb] cultivar 'Nonpareil'.</title>
        <authorList>
            <person name="D'Amico-Willman K.M."/>
            <person name="Ouma W.Z."/>
            <person name="Meulia T."/>
            <person name="Sideli G.M."/>
            <person name="Gradziel T.M."/>
            <person name="Fresnedo-Ramirez J."/>
        </authorList>
    </citation>
    <scope>NUCLEOTIDE SEQUENCE [LARGE SCALE GENOMIC DNA]</scope>
    <source>
        <strain evidence="1">Clone GOH B32 T37-40</strain>
    </source>
</reference>
<protein>
    <submittedName>
        <fullName evidence="1">Uncharacterized protein</fullName>
    </submittedName>
</protein>
<gene>
    <name evidence="1" type="ORF">L3X38_003345</name>
</gene>
<organism evidence="1 2">
    <name type="scientific">Prunus dulcis</name>
    <name type="common">Almond</name>
    <name type="synonym">Amygdalus dulcis</name>
    <dbReference type="NCBI Taxonomy" id="3755"/>
    <lineage>
        <taxon>Eukaryota</taxon>
        <taxon>Viridiplantae</taxon>
        <taxon>Streptophyta</taxon>
        <taxon>Embryophyta</taxon>
        <taxon>Tracheophyta</taxon>
        <taxon>Spermatophyta</taxon>
        <taxon>Magnoliopsida</taxon>
        <taxon>eudicotyledons</taxon>
        <taxon>Gunneridae</taxon>
        <taxon>Pentapetalae</taxon>
        <taxon>rosids</taxon>
        <taxon>fabids</taxon>
        <taxon>Rosales</taxon>
        <taxon>Rosaceae</taxon>
        <taxon>Amygdaloideae</taxon>
        <taxon>Amygdaleae</taxon>
        <taxon>Prunus</taxon>
    </lineage>
</organism>
<evidence type="ECO:0000313" key="1">
    <source>
        <dbReference type="EMBL" id="KAI5350454.1"/>
    </source>
</evidence>
<name>A0AAD4ZLX0_PRUDU</name>
<dbReference type="AlphaFoldDB" id="A0AAD4ZLX0"/>
<proteinExistence type="predicted"/>
<sequence>MVSIKWSDLSQSHDRTTIGSPNLRINDSEYLGLRFLIRKFLQDPREKFETLSAFRAHRNSGRGWARWRLTQTRSLAPYGHFSTSGEAWYGGSTEIAGQRADYVAARDSEEREKKMR</sequence>
<dbReference type="Proteomes" id="UP001054821">
    <property type="component" value="Chromosome 1"/>
</dbReference>
<dbReference type="EMBL" id="JAJFAZ020000001">
    <property type="protein sequence ID" value="KAI5350454.1"/>
    <property type="molecule type" value="Genomic_DNA"/>
</dbReference>
<accession>A0AAD4ZLX0</accession>
<comment type="caution">
    <text evidence="1">The sequence shown here is derived from an EMBL/GenBank/DDBJ whole genome shotgun (WGS) entry which is preliminary data.</text>
</comment>
<evidence type="ECO:0000313" key="2">
    <source>
        <dbReference type="Proteomes" id="UP001054821"/>
    </source>
</evidence>
<keyword evidence="2" id="KW-1185">Reference proteome</keyword>